<organism evidence="1">
    <name type="scientific">uncultured Caudovirales phage</name>
    <dbReference type="NCBI Taxonomy" id="2100421"/>
    <lineage>
        <taxon>Viruses</taxon>
        <taxon>Duplodnaviria</taxon>
        <taxon>Heunggongvirae</taxon>
        <taxon>Uroviricota</taxon>
        <taxon>Caudoviricetes</taxon>
        <taxon>Peduoviridae</taxon>
        <taxon>Maltschvirus</taxon>
        <taxon>Maltschvirus maltsch</taxon>
    </lineage>
</organism>
<dbReference type="EMBL" id="LR796380">
    <property type="protein sequence ID" value="CAB4140584.1"/>
    <property type="molecule type" value="Genomic_DNA"/>
</dbReference>
<sequence>MIPAARGFGGDRVFSLTGVGRQCRSPMVTTTGLGSPTVFINGFGAVRLGDPVGIHPTIGCAPDPSVLTTGSSSVFINGFPAGRIGDAYTADNIIISGSTNVFIGG</sequence>
<accession>A0A6J5M1B1</accession>
<evidence type="ECO:0000313" key="1">
    <source>
        <dbReference type="EMBL" id="CAB4140584.1"/>
    </source>
</evidence>
<reference evidence="1" key="1">
    <citation type="submission" date="2020-04" db="EMBL/GenBank/DDBJ databases">
        <authorList>
            <person name="Chiriac C."/>
            <person name="Salcher M."/>
            <person name="Ghai R."/>
            <person name="Kavagutti S V."/>
        </authorList>
    </citation>
    <scope>NUCLEOTIDE SEQUENCE</scope>
</reference>
<proteinExistence type="predicted"/>
<name>A0A6J5M1B1_9CAUD</name>
<dbReference type="Pfam" id="PF05488">
    <property type="entry name" value="PAAR_motif"/>
    <property type="match status" value="1"/>
</dbReference>
<dbReference type="InterPro" id="IPR008727">
    <property type="entry name" value="PAAR_motif"/>
</dbReference>
<protein>
    <submittedName>
        <fullName evidence="1">COG4104 Uncharacterized conserved protein</fullName>
    </submittedName>
</protein>
<dbReference type="Gene3D" id="2.60.200.60">
    <property type="match status" value="1"/>
</dbReference>
<gene>
    <name evidence="1" type="ORF">UFOVP395_38</name>
</gene>